<protein>
    <submittedName>
        <fullName evidence="1">Uncharacterized protein</fullName>
    </submittedName>
</protein>
<sequence length="92" mass="11044">MGKAKRKLNAARKVVFKDITQQYNPEDKYKDDVIQVGIVIVDRRDSRTKLFDTSWDLRQEMFEYVEEGGYPMCEYLDIDNMVNFVEWVLKNR</sequence>
<organism evidence="1">
    <name type="scientific">viral metagenome</name>
    <dbReference type="NCBI Taxonomy" id="1070528"/>
    <lineage>
        <taxon>unclassified sequences</taxon>
        <taxon>metagenomes</taxon>
        <taxon>organismal metagenomes</taxon>
    </lineage>
</organism>
<evidence type="ECO:0000313" key="1">
    <source>
        <dbReference type="EMBL" id="QHU34538.1"/>
    </source>
</evidence>
<name>A0A6C0LWZ6_9ZZZZ</name>
<reference evidence="1" key="1">
    <citation type="journal article" date="2020" name="Nature">
        <title>Giant virus diversity and host interactions through global metagenomics.</title>
        <authorList>
            <person name="Schulz F."/>
            <person name="Roux S."/>
            <person name="Paez-Espino D."/>
            <person name="Jungbluth S."/>
            <person name="Walsh D.A."/>
            <person name="Denef V.J."/>
            <person name="McMahon K.D."/>
            <person name="Konstantinidis K.T."/>
            <person name="Eloe-Fadrosh E.A."/>
            <person name="Kyrpides N.C."/>
            <person name="Woyke T."/>
        </authorList>
    </citation>
    <scope>NUCLEOTIDE SEQUENCE</scope>
    <source>
        <strain evidence="1">GVMAG-S-1016713-169</strain>
    </source>
</reference>
<accession>A0A6C0LWZ6</accession>
<proteinExistence type="predicted"/>
<dbReference type="EMBL" id="MN740573">
    <property type="protein sequence ID" value="QHU34538.1"/>
    <property type="molecule type" value="Genomic_DNA"/>
</dbReference>
<dbReference type="AlphaFoldDB" id="A0A6C0LWZ6"/>